<keyword evidence="3" id="KW-0808">Transferase</keyword>
<protein>
    <recommendedName>
        <fullName evidence="7">Dethiobiotin synthase</fullName>
    </recommendedName>
</protein>
<evidence type="ECO:0000313" key="5">
    <source>
        <dbReference type="EMBL" id="RYP11203.1"/>
    </source>
</evidence>
<evidence type="ECO:0000256" key="4">
    <source>
        <dbReference type="SAM" id="MobiDB-lite"/>
    </source>
</evidence>
<dbReference type="OrthoDB" id="425114at2759"/>
<proteinExistence type="predicted"/>
<dbReference type="PROSITE" id="PS00600">
    <property type="entry name" value="AA_TRANSFER_CLASS_3"/>
    <property type="match status" value="1"/>
</dbReference>
<dbReference type="Proteomes" id="UP000293360">
    <property type="component" value="Unassembled WGS sequence"/>
</dbReference>
<dbReference type="SUPFAM" id="SSF53383">
    <property type="entry name" value="PLP-dependent transferases"/>
    <property type="match status" value="1"/>
</dbReference>
<dbReference type="GO" id="GO:0004015">
    <property type="term" value="F:adenosylmethionine-8-amino-7-oxononanoate transaminase activity"/>
    <property type="evidence" value="ECO:0007669"/>
    <property type="project" value="TreeGrafter"/>
</dbReference>
<dbReference type="PROSITE" id="PS00221">
    <property type="entry name" value="MIP"/>
    <property type="match status" value="1"/>
</dbReference>
<organism evidence="5 6">
    <name type="scientific">Monosporascus ibericus</name>
    <dbReference type="NCBI Taxonomy" id="155417"/>
    <lineage>
        <taxon>Eukaryota</taxon>
        <taxon>Fungi</taxon>
        <taxon>Dikarya</taxon>
        <taxon>Ascomycota</taxon>
        <taxon>Pezizomycotina</taxon>
        <taxon>Sordariomycetes</taxon>
        <taxon>Xylariomycetidae</taxon>
        <taxon>Xylariales</taxon>
        <taxon>Xylariales incertae sedis</taxon>
        <taxon>Monosporascus</taxon>
    </lineage>
</organism>
<evidence type="ECO:0000256" key="3">
    <source>
        <dbReference type="ARBA" id="ARBA00022679"/>
    </source>
</evidence>
<dbReference type="GO" id="GO:0004141">
    <property type="term" value="F:dethiobiotin synthase activity"/>
    <property type="evidence" value="ECO:0007669"/>
    <property type="project" value="TreeGrafter"/>
</dbReference>
<evidence type="ECO:0000256" key="2">
    <source>
        <dbReference type="ARBA" id="ARBA00022576"/>
    </source>
</evidence>
<name>A0A4Q4TZW6_9PEZI</name>
<dbReference type="Pfam" id="PF00202">
    <property type="entry name" value="Aminotran_3"/>
    <property type="match status" value="2"/>
</dbReference>
<dbReference type="InterPro" id="IPR015424">
    <property type="entry name" value="PyrdxlP-dep_Trfase"/>
</dbReference>
<evidence type="ECO:0000313" key="6">
    <source>
        <dbReference type="Proteomes" id="UP000293360"/>
    </source>
</evidence>
<dbReference type="GO" id="GO:0009102">
    <property type="term" value="P:biotin biosynthetic process"/>
    <property type="evidence" value="ECO:0007669"/>
    <property type="project" value="TreeGrafter"/>
</dbReference>
<dbReference type="GO" id="GO:0005739">
    <property type="term" value="C:mitochondrion"/>
    <property type="evidence" value="ECO:0007669"/>
    <property type="project" value="UniProtKB-SubCell"/>
</dbReference>
<dbReference type="SUPFAM" id="SSF52540">
    <property type="entry name" value="P-loop containing nucleoside triphosphate hydrolases"/>
    <property type="match status" value="1"/>
</dbReference>
<dbReference type="STRING" id="155417.A0A4Q4TZW6"/>
<dbReference type="EMBL" id="QJNU01000004">
    <property type="protein sequence ID" value="RYP11203.1"/>
    <property type="molecule type" value="Genomic_DNA"/>
</dbReference>
<gene>
    <name evidence="5" type="ORF">DL764_000159</name>
</gene>
<dbReference type="GO" id="GO:0030170">
    <property type="term" value="F:pyridoxal phosphate binding"/>
    <property type="evidence" value="ECO:0007669"/>
    <property type="project" value="InterPro"/>
</dbReference>
<dbReference type="PANTHER" id="PTHR42684:SF3">
    <property type="entry name" value="ADENOSYLMETHIONINE-8-AMINO-7-OXONONANOATE AMINOTRANSFERASE"/>
    <property type="match status" value="1"/>
</dbReference>
<dbReference type="InterPro" id="IPR005814">
    <property type="entry name" value="Aminotrans_3"/>
</dbReference>
<keyword evidence="6" id="KW-1185">Reference proteome</keyword>
<dbReference type="CDD" id="cd03109">
    <property type="entry name" value="DTBS"/>
    <property type="match status" value="1"/>
</dbReference>
<dbReference type="InterPro" id="IPR015421">
    <property type="entry name" value="PyrdxlP-dep_Trfase_major"/>
</dbReference>
<dbReference type="Pfam" id="PF13500">
    <property type="entry name" value="AAA_26"/>
    <property type="match status" value="1"/>
</dbReference>
<dbReference type="AlphaFoldDB" id="A0A4Q4TZW6"/>
<dbReference type="Gene3D" id="3.40.640.10">
    <property type="entry name" value="Type I PLP-dependent aspartate aminotransferase-like (Major domain)"/>
    <property type="match status" value="1"/>
</dbReference>
<reference evidence="5 6" key="1">
    <citation type="submission" date="2018-06" db="EMBL/GenBank/DDBJ databases">
        <title>Complete Genomes of Monosporascus.</title>
        <authorList>
            <person name="Robinson A.J."/>
            <person name="Natvig D.O."/>
        </authorList>
    </citation>
    <scope>NUCLEOTIDE SEQUENCE [LARGE SCALE GENOMIC DNA]</scope>
    <source>
        <strain evidence="5 6">CBS 110550</strain>
    </source>
</reference>
<dbReference type="InterPro" id="IPR049704">
    <property type="entry name" value="Aminotrans_3_PPA_site"/>
</dbReference>
<dbReference type="InterPro" id="IPR022357">
    <property type="entry name" value="MIP_CS"/>
</dbReference>
<evidence type="ECO:0000256" key="1">
    <source>
        <dbReference type="ARBA" id="ARBA00004173"/>
    </source>
</evidence>
<comment type="subcellular location">
    <subcellularLocation>
        <location evidence="1">Mitochondrion</location>
    </subcellularLocation>
</comment>
<sequence>MAPVGSMLWRTLRTYQVYGANTEVGKTVFTTILCKAARSLYEKEKISYLKPVSTGPEDEADERSVSPHTAAKGRVIPSDRRLLRLIHEHASQKAASGPGWLFIETAGGVHSPSPSGTTQADLYMPLRCPVVLVGDSKLGGISLTISAFESLRLRGYDVEMILMFPDRTHGNHQYLSKYFSDQHVGLPVLALNEPPPPQGRQPSAEAEFQVMSRYYQEASGGDVARNALTQLEEKHDARVTRLESMAAEAHRKIWYPFTQQRLLQPEHITTIDAARGDFFQTLVPQAQRNSAAAAAPVGGGVLLQPSFDGSASWWTQGLGHSNPSLTLAAAYAAGRYGHVMFAEAVHEPALALAESLLAGIRNPRLQRVFYSDNGSTGVEVALKMALRATRARYGWDARDPIIVIGLKGGYHGDTMGAMDCAEPGVFNEKVEWYDGKGVWFDYPTVKCVRGRWVVEAPEAMRNEDGVGSNQEFGSLSEVFDITEREQRREQERYENYVAKELKRHVDHGRRFGALLMEPVVIGAGGMLLVTGTQNWRPSGDEEDDAKTTWAGLPVIFDEVFTGVYRLGRFSAGSFLAADADVSVHAKLLTGGVVPLCATLASESVFRAFASDDKTDALLHGHSYTAHPVGCQVALESLRQLRALDEGGRWDWAKARKSNVHASDDGSTTLSTQSGIHKDSKYRPVVQDAPWSIWSAEFVELVSRQAGVAGVWALGSVLSIHMDAGGGGAGYKSTAAVRIRDSLRRGARDDRENTWNVHSRVLGNVLYIMGSQKSMQEDIREIEELVRERLKSLQ</sequence>
<dbReference type="Gene3D" id="3.40.50.300">
    <property type="entry name" value="P-loop containing nucleotide triphosphate hydrolases"/>
    <property type="match status" value="1"/>
</dbReference>
<feature type="region of interest" description="Disordered" evidence="4">
    <location>
        <begin position="52"/>
        <end position="71"/>
    </location>
</feature>
<evidence type="ECO:0008006" key="7">
    <source>
        <dbReference type="Google" id="ProtNLM"/>
    </source>
</evidence>
<comment type="caution">
    <text evidence="5">The sequence shown here is derived from an EMBL/GenBank/DDBJ whole genome shotgun (WGS) entry which is preliminary data.</text>
</comment>
<accession>A0A4Q4TZW6</accession>
<dbReference type="InterPro" id="IPR027417">
    <property type="entry name" value="P-loop_NTPase"/>
</dbReference>
<keyword evidence="2" id="KW-0032">Aminotransferase</keyword>
<dbReference type="PANTHER" id="PTHR42684">
    <property type="entry name" value="ADENOSYLMETHIONINE-8-AMINO-7-OXONONANOATE AMINOTRANSFERASE"/>
    <property type="match status" value="1"/>
</dbReference>